<dbReference type="EMBL" id="CP162551">
    <property type="protein sequence ID" value="XDI35588.1"/>
    <property type="molecule type" value="Genomic_DNA"/>
</dbReference>
<evidence type="ECO:0000259" key="1">
    <source>
        <dbReference type="Pfam" id="PF01740"/>
    </source>
</evidence>
<evidence type="ECO:0000313" key="2">
    <source>
        <dbReference type="EMBL" id="XDI35588.1"/>
    </source>
</evidence>
<dbReference type="AlphaFoldDB" id="A0AB39BQ08"/>
<sequence>MSNEIQLREEIEQLRETIRKNEIVIADLSAPIIPSIIPSTILVPLTGALTNERFSSIQTKILTRIQTEKADTVIIDFTAITYREIDQLGMEHLGDRITQLRDSLRLMGVETIFTGFSSGLVQEMVKSNIDTSQFVVHSTFRTGLQYLMKKKGLKFVEVQPN</sequence>
<reference evidence="2" key="1">
    <citation type="submission" date="2024-07" db="EMBL/GenBank/DDBJ databases">
        <title>Identification and characteristics of an arsenic-resistant bacterial isolate, which belongs to a novel species.</title>
        <authorList>
            <person name="Juszczyk A."/>
            <person name="Kowalczyk A."/>
            <person name="Was K."/>
            <person name="Kosowicz W."/>
            <person name="Budzyn A."/>
            <person name="Latowski D."/>
        </authorList>
    </citation>
    <scope>NUCLEOTIDE SEQUENCE</scope>
    <source>
        <strain evidence="2">As8PL</strain>
    </source>
</reference>
<accession>A0AB39BQ08</accession>
<gene>
    <name evidence="2" type="ORF">AB3N04_12780</name>
</gene>
<dbReference type="InterPro" id="IPR002645">
    <property type="entry name" value="STAS_dom"/>
</dbReference>
<feature type="domain" description="STAS" evidence="1">
    <location>
        <begin position="36"/>
        <end position="132"/>
    </location>
</feature>
<dbReference type="Pfam" id="PF01740">
    <property type="entry name" value="STAS"/>
    <property type="match status" value="1"/>
</dbReference>
<dbReference type="SUPFAM" id="SSF52091">
    <property type="entry name" value="SpoIIaa-like"/>
    <property type="match status" value="1"/>
</dbReference>
<dbReference type="Gene3D" id="3.30.750.24">
    <property type="entry name" value="STAS domain"/>
    <property type="match status" value="1"/>
</dbReference>
<name>A0AB39BQ08_9BACI</name>
<dbReference type="PANTHER" id="PTHR33745">
    <property type="entry name" value="RSBT ANTAGONIST PROTEIN RSBS-RELATED"/>
    <property type="match status" value="1"/>
</dbReference>
<organism evidence="2">
    <name type="scientific">Alkalihalophilus sp. As8PL</name>
    <dbReference type="NCBI Taxonomy" id="3237103"/>
    <lineage>
        <taxon>Bacteria</taxon>
        <taxon>Bacillati</taxon>
        <taxon>Bacillota</taxon>
        <taxon>Bacilli</taxon>
        <taxon>Bacillales</taxon>
        <taxon>Bacillaceae</taxon>
        <taxon>Alkalihalophilus</taxon>
    </lineage>
</organism>
<dbReference type="CDD" id="cd07041">
    <property type="entry name" value="STAS_RsbR_RsbS_like"/>
    <property type="match status" value="1"/>
</dbReference>
<dbReference type="InterPro" id="IPR051932">
    <property type="entry name" value="Bact_StressResp_Reg"/>
</dbReference>
<protein>
    <submittedName>
        <fullName evidence="2">STAS domain-containing protein</fullName>
    </submittedName>
</protein>
<dbReference type="PANTHER" id="PTHR33745:SF8">
    <property type="entry name" value="BLUE-LIGHT PHOTORECEPTOR"/>
    <property type="match status" value="1"/>
</dbReference>
<dbReference type="InterPro" id="IPR036513">
    <property type="entry name" value="STAS_dom_sf"/>
</dbReference>
<proteinExistence type="predicted"/>
<dbReference type="RefSeq" id="WP_368503131.1">
    <property type="nucleotide sequence ID" value="NZ_CP162551.1"/>
</dbReference>